<keyword evidence="5" id="KW-0680">Restriction system</keyword>
<dbReference type="EC" id="2.1.1.37" evidence="1"/>
<dbReference type="InterPro" id="IPR050390">
    <property type="entry name" value="C5-Methyltransferase"/>
</dbReference>
<gene>
    <name evidence="7" type="ORF">PSM7751_01155</name>
</gene>
<dbReference type="GO" id="GO:0032259">
    <property type="term" value="P:methylation"/>
    <property type="evidence" value="ECO:0007669"/>
    <property type="project" value="UniProtKB-KW"/>
</dbReference>
<evidence type="ECO:0000256" key="3">
    <source>
        <dbReference type="ARBA" id="ARBA00022679"/>
    </source>
</evidence>
<organism evidence="7 8">
    <name type="scientific">Pseudooceanicola marinus</name>
    <dbReference type="NCBI Taxonomy" id="396013"/>
    <lineage>
        <taxon>Bacteria</taxon>
        <taxon>Pseudomonadati</taxon>
        <taxon>Pseudomonadota</taxon>
        <taxon>Alphaproteobacteria</taxon>
        <taxon>Rhodobacterales</taxon>
        <taxon>Paracoccaceae</taxon>
        <taxon>Pseudooceanicola</taxon>
    </lineage>
</organism>
<sequence length="645" mass="69674">MDGAHLLDLAVSPRPTPLGPPLIVDSFAGGGGASTGIEMALGRGPDIAINHNPAALALHAANHPDTLHLSENVYRVDPLDHLAGRHIGLMWFSPDCRHFSKAKGGAPVARNIRDLAWVIPGWIERIQKSGGQVDVVIMENVEEWKTWGPVIETPRGPMPCPQRRGETFERWRKAIRKLGGKMETRELRACDYGAPTIRKRLFVIIRFDGQTIVWPEPTHGAPDDPRVISGKLQPWRTAAECIDWSIPCPSIFDSAEEIRARLGLRAVRPLADNTLARIARGVARYVLEAEAPFLVVTHSIVSSRNIAPSISGHTYVCANGTADCCCHLDRLTCRCQIGAGSDTHTCVFQKDRRIQSQGFAVPFAPSPSKDAILSPVPTYAQQGGNTRDATLPLHTICASTKDQNAVLLPTLIQTGYGERQGQAPRALDIGRPLGTIVAGGAKHAACAAFLAQQNGGPRMGAHAGHDARDPLSTVAASGSHQTPVATFFAKYYGTGDGARTDAPCHTITVKDRMAHMQAALQAPPFTAAHETRAREVAEFLRSHGAWDGGDLVTLDIAGTRYVIADIGMRMLTPRELFTAQGFPTDYVIEGVWEQDDSGAWDWRSFTKNTQVSCVGNSVCPPVAAAVVKANCGQLAEKEDLQCLMN</sequence>
<dbReference type="OrthoDB" id="9813719at2"/>
<dbReference type="Gene3D" id="3.90.120.10">
    <property type="entry name" value="DNA Methylase, subunit A, domain 2"/>
    <property type="match status" value="1"/>
</dbReference>
<dbReference type="Gene3D" id="3.40.50.150">
    <property type="entry name" value="Vaccinia Virus protein VP39"/>
    <property type="match status" value="1"/>
</dbReference>
<accession>A0A1X6YRT0</accession>
<evidence type="ECO:0000256" key="2">
    <source>
        <dbReference type="ARBA" id="ARBA00022603"/>
    </source>
</evidence>
<evidence type="ECO:0000256" key="6">
    <source>
        <dbReference type="ARBA" id="ARBA00047422"/>
    </source>
</evidence>
<reference evidence="8" key="1">
    <citation type="submission" date="2017-03" db="EMBL/GenBank/DDBJ databases">
        <authorList>
            <person name="Rodrigo-Torres L."/>
            <person name="Arahal R.D."/>
            <person name="Lucena T."/>
        </authorList>
    </citation>
    <scope>NUCLEOTIDE SEQUENCE [LARGE SCALE GENOMIC DNA]</scope>
    <source>
        <strain evidence="8">CECT 7751</strain>
    </source>
</reference>
<dbReference type="PRINTS" id="PR00105">
    <property type="entry name" value="C5METTRFRASE"/>
</dbReference>
<dbReference type="GO" id="GO:0003677">
    <property type="term" value="F:DNA binding"/>
    <property type="evidence" value="ECO:0007669"/>
    <property type="project" value="TreeGrafter"/>
</dbReference>
<dbReference type="Pfam" id="PF00145">
    <property type="entry name" value="DNA_methylase"/>
    <property type="match status" value="1"/>
</dbReference>
<protein>
    <recommendedName>
        <fullName evidence="1">DNA (cytosine-5-)-methyltransferase</fullName>
        <ecNumber evidence="1">2.1.1.37</ecNumber>
    </recommendedName>
</protein>
<evidence type="ECO:0000256" key="1">
    <source>
        <dbReference type="ARBA" id="ARBA00011975"/>
    </source>
</evidence>
<dbReference type="AlphaFoldDB" id="A0A1X6YRT0"/>
<dbReference type="InterPro" id="IPR029063">
    <property type="entry name" value="SAM-dependent_MTases_sf"/>
</dbReference>
<evidence type="ECO:0000256" key="5">
    <source>
        <dbReference type="ARBA" id="ARBA00022747"/>
    </source>
</evidence>
<keyword evidence="2 7" id="KW-0489">Methyltransferase</keyword>
<evidence type="ECO:0000256" key="4">
    <source>
        <dbReference type="ARBA" id="ARBA00022691"/>
    </source>
</evidence>
<keyword evidence="4" id="KW-0949">S-adenosyl-L-methionine</keyword>
<name>A0A1X6YRT0_9RHOB</name>
<dbReference type="GO" id="GO:0009307">
    <property type="term" value="P:DNA restriction-modification system"/>
    <property type="evidence" value="ECO:0007669"/>
    <property type="project" value="UniProtKB-KW"/>
</dbReference>
<dbReference type="PANTHER" id="PTHR10629:SF52">
    <property type="entry name" value="DNA (CYTOSINE-5)-METHYLTRANSFERASE 1"/>
    <property type="match status" value="1"/>
</dbReference>
<dbReference type="GO" id="GO:0044027">
    <property type="term" value="P:negative regulation of gene expression via chromosomal CpG island methylation"/>
    <property type="evidence" value="ECO:0007669"/>
    <property type="project" value="TreeGrafter"/>
</dbReference>
<dbReference type="SUPFAM" id="SSF53335">
    <property type="entry name" value="S-adenosyl-L-methionine-dependent methyltransferases"/>
    <property type="match status" value="1"/>
</dbReference>
<comment type="catalytic activity">
    <reaction evidence="6">
        <text>a 2'-deoxycytidine in DNA + S-adenosyl-L-methionine = a 5-methyl-2'-deoxycytidine in DNA + S-adenosyl-L-homocysteine + H(+)</text>
        <dbReference type="Rhea" id="RHEA:13681"/>
        <dbReference type="Rhea" id="RHEA-COMP:11369"/>
        <dbReference type="Rhea" id="RHEA-COMP:11370"/>
        <dbReference type="ChEBI" id="CHEBI:15378"/>
        <dbReference type="ChEBI" id="CHEBI:57856"/>
        <dbReference type="ChEBI" id="CHEBI:59789"/>
        <dbReference type="ChEBI" id="CHEBI:85452"/>
        <dbReference type="ChEBI" id="CHEBI:85454"/>
        <dbReference type="EC" id="2.1.1.37"/>
    </reaction>
</comment>
<evidence type="ECO:0000313" key="8">
    <source>
        <dbReference type="Proteomes" id="UP000193963"/>
    </source>
</evidence>
<evidence type="ECO:0000313" key="7">
    <source>
        <dbReference type="EMBL" id="SLN28840.1"/>
    </source>
</evidence>
<dbReference type="GO" id="GO:0003886">
    <property type="term" value="F:DNA (cytosine-5-)-methyltransferase activity"/>
    <property type="evidence" value="ECO:0007669"/>
    <property type="project" value="UniProtKB-EC"/>
</dbReference>
<dbReference type="EMBL" id="FWFN01000002">
    <property type="protein sequence ID" value="SLN28840.1"/>
    <property type="molecule type" value="Genomic_DNA"/>
</dbReference>
<dbReference type="InterPro" id="IPR001525">
    <property type="entry name" value="C5_MeTfrase"/>
</dbReference>
<dbReference type="Proteomes" id="UP000193963">
    <property type="component" value="Unassembled WGS sequence"/>
</dbReference>
<keyword evidence="3" id="KW-0808">Transferase</keyword>
<keyword evidence="8" id="KW-1185">Reference proteome</keyword>
<dbReference type="PANTHER" id="PTHR10629">
    <property type="entry name" value="CYTOSINE-SPECIFIC METHYLTRANSFERASE"/>
    <property type="match status" value="1"/>
</dbReference>
<dbReference type="RefSeq" id="WP_085887046.1">
    <property type="nucleotide sequence ID" value="NZ_FWFN01000002.1"/>
</dbReference>
<proteinExistence type="predicted"/>